<dbReference type="HOGENOM" id="CLU_2065891_0_0_1"/>
<keyword evidence="1" id="KW-0472">Membrane</keyword>
<dbReference type="GeneID" id="8627271"/>
<proteinExistence type="predicted"/>
<dbReference type="SMR" id="Q54H57"/>
<dbReference type="AlphaFoldDB" id="Q54H57"/>
<protein>
    <submittedName>
        <fullName evidence="2">Uncharacterized protein</fullName>
    </submittedName>
</protein>
<evidence type="ECO:0000313" key="2">
    <source>
        <dbReference type="EMBL" id="EAL62558.1"/>
    </source>
</evidence>
<feature type="transmembrane region" description="Helical" evidence="1">
    <location>
        <begin position="85"/>
        <end position="102"/>
    </location>
</feature>
<dbReference type="RefSeq" id="XP_636061.1">
    <property type="nucleotide sequence ID" value="XM_630969.1"/>
</dbReference>
<dbReference type="GO" id="GO:0031012">
    <property type="term" value="C:extracellular matrix"/>
    <property type="evidence" value="ECO:0007005"/>
    <property type="project" value="dictyBase"/>
</dbReference>
<dbReference type="EMBL" id="AAFI02000148">
    <property type="protein sequence ID" value="EAL62558.1"/>
    <property type="molecule type" value="Genomic_DNA"/>
</dbReference>
<dbReference type="InParanoid" id="Q54H57"/>
<accession>Q54H57</accession>
<keyword evidence="1" id="KW-1133">Transmembrane helix</keyword>
<keyword evidence="3" id="KW-1185">Reference proteome</keyword>
<dbReference type="eggNOG" id="ENOG502RIHR">
    <property type="taxonomic scope" value="Eukaryota"/>
</dbReference>
<dbReference type="PaxDb" id="44689-DDB0231588"/>
<organism evidence="2 3">
    <name type="scientific">Dictyostelium discoideum</name>
    <name type="common">Social amoeba</name>
    <dbReference type="NCBI Taxonomy" id="44689"/>
    <lineage>
        <taxon>Eukaryota</taxon>
        <taxon>Amoebozoa</taxon>
        <taxon>Evosea</taxon>
        <taxon>Eumycetozoa</taxon>
        <taxon>Dictyostelia</taxon>
        <taxon>Dictyosteliales</taxon>
        <taxon>Dictyosteliaceae</taxon>
        <taxon>Dictyostelium</taxon>
    </lineage>
</organism>
<sequence length="119" mass="13343">MTDNWDKEKLAKKAAEGLKNAKNTASSYASGINASKDQLNSNFKNIKENISSNLNNAKHTIEENVHNAQRTGYPPKVPAPGSNKFIGFLALGVFGLFAWKFYEGKKYKENEQKLIKQKH</sequence>
<gene>
    <name evidence="2" type="ORF">DDB_G0289693</name>
</gene>
<dbReference type="FunCoup" id="Q54H57">
    <property type="interactions" value="46"/>
</dbReference>
<name>Q54H57_DICDI</name>
<dbReference type="KEGG" id="ddi:DDB_G0289693"/>
<comment type="caution">
    <text evidence="2">The sequence shown here is derived from an EMBL/GenBank/DDBJ whole genome shotgun (WGS) entry which is preliminary data.</text>
</comment>
<reference evidence="2 3" key="1">
    <citation type="journal article" date="2005" name="Nature">
        <title>The genome of the social amoeba Dictyostelium discoideum.</title>
        <authorList>
            <consortium name="The Dictyostelium discoideum Sequencing Consortium"/>
            <person name="Eichinger L."/>
            <person name="Pachebat J.A."/>
            <person name="Glockner G."/>
            <person name="Rajandream M.A."/>
            <person name="Sucgang R."/>
            <person name="Berriman M."/>
            <person name="Song J."/>
            <person name="Olsen R."/>
            <person name="Szafranski K."/>
            <person name="Xu Q."/>
            <person name="Tunggal B."/>
            <person name="Kummerfeld S."/>
            <person name="Madera M."/>
            <person name="Konfortov B.A."/>
            <person name="Rivero F."/>
            <person name="Bankier A.T."/>
            <person name="Lehmann R."/>
            <person name="Hamlin N."/>
            <person name="Davies R."/>
            <person name="Gaudet P."/>
            <person name="Fey P."/>
            <person name="Pilcher K."/>
            <person name="Chen G."/>
            <person name="Saunders D."/>
            <person name="Sodergren E."/>
            <person name="Davis P."/>
            <person name="Kerhornou A."/>
            <person name="Nie X."/>
            <person name="Hall N."/>
            <person name="Anjard C."/>
            <person name="Hemphill L."/>
            <person name="Bason N."/>
            <person name="Farbrother P."/>
            <person name="Desany B."/>
            <person name="Just E."/>
            <person name="Morio T."/>
            <person name="Rost R."/>
            <person name="Churcher C."/>
            <person name="Cooper J."/>
            <person name="Haydock S."/>
            <person name="van Driessche N."/>
            <person name="Cronin A."/>
            <person name="Goodhead I."/>
            <person name="Muzny D."/>
            <person name="Mourier T."/>
            <person name="Pain A."/>
            <person name="Lu M."/>
            <person name="Harper D."/>
            <person name="Lindsay R."/>
            <person name="Hauser H."/>
            <person name="James K."/>
            <person name="Quiles M."/>
            <person name="Madan Babu M."/>
            <person name="Saito T."/>
            <person name="Buchrieser C."/>
            <person name="Wardroper A."/>
            <person name="Felder M."/>
            <person name="Thangavelu M."/>
            <person name="Johnson D."/>
            <person name="Knights A."/>
            <person name="Loulseged H."/>
            <person name="Mungall K."/>
            <person name="Oliver K."/>
            <person name="Price C."/>
            <person name="Quail M.A."/>
            <person name="Urushihara H."/>
            <person name="Hernandez J."/>
            <person name="Rabbinowitsch E."/>
            <person name="Steffen D."/>
            <person name="Sanders M."/>
            <person name="Ma J."/>
            <person name="Kohara Y."/>
            <person name="Sharp S."/>
            <person name="Simmonds M."/>
            <person name="Spiegler S."/>
            <person name="Tivey A."/>
            <person name="Sugano S."/>
            <person name="White B."/>
            <person name="Walker D."/>
            <person name="Woodward J."/>
            <person name="Winckler T."/>
            <person name="Tanaka Y."/>
            <person name="Shaulsky G."/>
            <person name="Schleicher M."/>
            <person name="Weinstock G."/>
            <person name="Rosenthal A."/>
            <person name="Cox E.C."/>
            <person name="Chisholm R.L."/>
            <person name="Gibbs R."/>
            <person name="Loomis W.F."/>
            <person name="Platzer M."/>
            <person name="Kay R.R."/>
            <person name="Williams J."/>
            <person name="Dear P.H."/>
            <person name="Noegel A.A."/>
            <person name="Barrell B."/>
            <person name="Kuspa A."/>
        </authorList>
    </citation>
    <scope>NUCLEOTIDE SEQUENCE [LARGE SCALE GENOMIC DNA]</scope>
    <source>
        <strain evidence="2 3">AX4</strain>
    </source>
</reference>
<dbReference type="VEuPathDB" id="AmoebaDB:DDB_G0289693"/>
<dbReference type="OMA" id="VHNAQRT"/>
<keyword evidence="1" id="KW-0812">Transmembrane</keyword>
<dbReference type="Proteomes" id="UP000002195">
    <property type="component" value="Unassembled WGS sequence"/>
</dbReference>
<dbReference type="dictyBase" id="DDB_G0289693"/>
<evidence type="ECO:0000313" key="3">
    <source>
        <dbReference type="Proteomes" id="UP000002195"/>
    </source>
</evidence>
<evidence type="ECO:0000256" key="1">
    <source>
        <dbReference type="SAM" id="Phobius"/>
    </source>
</evidence>